<proteinExistence type="predicted"/>
<dbReference type="RefSeq" id="WP_153728884.1">
    <property type="nucleotide sequence ID" value="NZ_WJNH01000007.1"/>
</dbReference>
<reference evidence="1 2" key="1">
    <citation type="submission" date="2019-11" db="EMBL/GenBank/DDBJ databases">
        <authorList>
            <person name="Li J."/>
        </authorList>
    </citation>
    <scope>NUCLEOTIDE SEQUENCE [LARGE SCALE GENOMIC DNA]</scope>
    <source>
        <strain evidence="1 2">J4</strain>
    </source>
</reference>
<keyword evidence="2" id="KW-1185">Reference proteome</keyword>
<protein>
    <submittedName>
        <fullName evidence="1">Uncharacterized protein</fullName>
    </submittedName>
</protein>
<gene>
    <name evidence="1" type="ORF">GH754_11795</name>
</gene>
<dbReference type="EMBL" id="WJNH01000007">
    <property type="protein sequence ID" value="MRG86991.1"/>
    <property type="molecule type" value="Genomic_DNA"/>
</dbReference>
<organism evidence="1 2">
    <name type="scientific">Salinibacillus xinjiangensis</name>
    <dbReference type="NCBI Taxonomy" id="1229268"/>
    <lineage>
        <taxon>Bacteria</taxon>
        <taxon>Bacillati</taxon>
        <taxon>Bacillota</taxon>
        <taxon>Bacilli</taxon>
        <taxon>Bacillales</taxon>
        <taxon>Bacillaceae</taxon>
        <taxon>Salinibacillus</taxon>
    </lineage>
</organism>
<sequence>MNYFNIHFEFVNGKTKDYIGYRAQNYNYVAGEVMGDNERWFGTKGDLVNLDNVITCEIYEVDENGYSKE</sequence>
<dbReference type="OrthoDB" id="2625444at2"/>
<evidence type="ECO:0000313" key="1">
    <source>
        <dbReference type="EMBL" id="MRG86991.1"/>
    </source>
</evidence>
<name>A0A6G1X7L1_9BACI</name>
<comment type="caution">
    <text evidence="1">The sequence shown here is derived from an EMBL/GenBank/DDBJ whole genome shotgun (WGS) entry which is preliminary data.</text>
</comment>
<dbReference type="Proteomes" id="UP000480185">
    <property type="component" value="Unassembled WGS sequence"/>
</dbReference>
<accession>A0A6G1X7L1</accession>
<evidence type="ECO:0000313" key="2">
    <source>
        <dbReference type="Proteomes" id="UP000480185"/>
    </source>
</evidence>
<dbReference type="AlphaFoldDB" id="A0A6G1X7L1"/>